<dbReference type="EMBL" id="KI660387">
    <property type="protein sequence ID" value="ETN74103.1"/>
    <property type="molecule type" value="Genomic_DNA"/>
</dbReference>
<accession>W2SX51</accession>
<dbReference type="Proteomes" id="UP000053676">
    <property type="component" value="Unassembled WGS sequence"/>
</dbReference>
<dbReference type="Pfam" id="PF00852">
    <property type="entry name" value="Glyco_transf_10"/>
    <property type="match status" value="1"/>
</dbReference>
<organism evidence="7 8">
    <name type="scientific">Necator americanus</name>
    <name type="common">Human hookworm</name>
    <dbReference type="NCBI Taxonomy" id="51031"/>
    <lineage>
        <taxon>Eukaryota</taxon>
        <taxon>Metazoa</taxon>
        <taxon>Ecdysozoa</taxon>
        <taxon>Nematoda</taxon>
        <taxon>Chromadorea</taxon>
        <taxon>Rhabditida</taxon>
        <taxon>Rhabditina</taxon>
        <taxon>Rhabditomorpha</taxon>
        <taxon>Strongyloidea</taxon>
        <taxon>Ancylostomatidae</taxon>
        <taxon>Bunostominae</taxon>
        <taxon>Necator</taxon>
    </lineage>
</organism>
<keyword evidence="5" id="KW-0333">Golgi apparatus</keyword>
<dbReference type="InterPro" id="IPR001503">
    <property type="entry name" value="Glyco_trans_10"/>
</dbReference>
<dbReference type="SUPFAM" id="SSF53756">
    <property type="entry name" value="UDP-Glycosyltransferase/glycogen phosphorylase"/>
    <property type="match status" value="1"/>
</dbReference>
<dbReference type="GO" id="GO:0032580">
    <property type="term" value="C:Golgi cisterna membrane"/>
    <property type="evidence" value="ECO:0007669"/>
    <property type="project" value="UniProtKB-SubCell"/>
</dbReference>
<evidence type="ECO:0000259" key="6">
    <source>
        <dbReference type="Pfam" id="PF00852"/>
    </source>
</evidence>
<evidence type="ECO:0000256" key="2">
    <source>
        <dbReference type="ARBA" id="ARBA00008919"/>
    </source>
</evidence>
<dbReference type="Gene3D" id="3.40.50.11660">
    <property type="entry name" value="Glycosyl transferase family 10, C-terminal domain"/>
    <property type="match status" value="2"/>
</dbReference>
<keyword evidence="3 5" id="KW-0328">Glycosyltransferase</keyword>
<feature type="domain" description="Fucosyltransferase C-terminal" evidence="6">
    <location>
        <begin position="104"/>
        <end position="143"/>
    </location>
</feature>
<evidence type="ECO:0000256" key="3">
    <source>
        <dbReference type="ARBA" id="ARBA00022676"/>
    </source>
</evidence>
<dbReference type="PANTHER" id="PTHR11929">
    <property type="entry name" value="ALPHA- 1,3 -FUCOSYLTRANSFERASE"/>
    <property type="match status" value="1"/>
</dbReference>
<dbReference type="OrthoDB" id="427096at2759"/>
<evidence type="ECO:0000256" key="1">
    <source>
        <dbReference type="ARBA" id="ARBA00004922"/>
    </source>
</evidence>
<proteinExistence type="inferred from homology"/>
<reference evidence="8" key="1">
    <citation type="journal article" date="2014" name="Nat. Genet.">
        <title>Genome of the human hookworm Necator americanus.</title>
        <authorList>
            <person name="Tang Y.T."/>
            <person name="Gao X."/>
            <person name="Rosa B.A."/>
            <person name="Abubucker S."/>
            <person name="Hallsworth-Pepin K."/>
            <person name="Martin J."/>
            <person name="Tyagi R."/>
            <person name="Heizer E."/>
            <person name="Zhang X."/>
            <person name="Bhonagiri-Palsikar V."/>
            <person name="Minx P."/>
            <person name="Warren W.C."/>
            <person name="Wang Q."/>
            <person name="Zhan B."/>
            <person name="Hotez P.J."/>
            <person name="Sternberg P.W."/>
            <person name="Dougall A."/>
            <person name="Gaze S.T."/>
            <person name="Mulvenna J."/>
            <person name="Sotillo J."/>
            <person name="Ranganathan S."/>
            <person name="Rabelo E.M."/>
            <person name="Wilson R.K."/>
            <person name="Felgner P.L."/>
            <person name="Bethony J."/>
            <person name="Hawdon J.M."/>
            <person name="Gasser R.B."/>
            <person name="Loukas A."/>
            <person name="Mitreva M."/>
        </authorList>
    </citation>
    <scope>NUCLEOTIDE SEQUENCE [LARGE SCALE GENOMIC DNA]</scope>
</reference>
<name>W2SX51_NECAM</name>
<gene>
    <name evidence="7" type="ORF">NECAME_04132</name>
</gene>
<dbReference type="EC" id="2.4.1.-" evidence="5"/>
<comment type="subcellular location">
    <subcellularLocation>
        <location evidence="5">Golgi apparatus</location>
        <location evidence="5">Golgi stack membrane</location>
        <topology evidence="5">Single-pass type II membrane protein</topology>
    </subcellularLocation>
</comment>
<dbReference type="KEGG" id="nai:NECAME_04132"/>
<dbReference type="InterPro" id="IPR038577">
    <property type="entry name" value="GT10-like_C_sf"/>
</dbReference>
<dbReference type="InterPro" id="IPR055270">
    <property type="entry name" value="Glyco_tran_10_C"/>
</dbReference>
<sequence length="143" mass="16266">MGTLQASSPMSFWENFALSRSGHVELIGWRRLQTASLAPPSHLISGFWPDRRARHKDVITQFWLSRKQVVNISLIEKKTKGAAWFVSNCHTFSLRELYVSTLQRSVVEAVAPPHSFIAVDDFNTIGELGAYLRYLINNKTAYL</sequence>
<dbReference type="UniPathway" id="UPA00378"/>
<keyword evidence="4 5" id="KW-0808">Transferase</keyword>
<dbReference type="PANTHER" id="PTHR11929:SF145">
    <property type="entry name" value="ALPHA-(1,3)-FUCOSYLTRANSFERASE FUT-1"/>
    <property type="match status" value="1"/>
</dbReference>
<keyword evidence="5" id="KW-0472">Membrane</keyword>
<comment type="pathway">
    <text evidence="1">Protein modification; protein glycosylation.</text>
</comment>
<evidence type="ECO:0000256" key="5">
    <source>
        <dbReference type="RuleBase" id="RU003832"/>
    </source>
</evidence>
<evidence type="ECO:0000313" key="8">
    <source>
        <dbReference type="Proteomes" id="UP000053676"/>
    </source>
</evidence>
<evidence type="ECO:0000313" key="7">
    <source>
        <dbReference type="EMBL" id="ETN74103.1"/>
    </source>
</evidence>
<comment type="similarity">
    <text evidence="2 5">Belongs to the glycosyltransferase 10 family.</text>
</comment>
<evidence type="ECO:0000256" key="4">
    <source>
        <dbReference type="ARBA" id="ARBA00022679"/>
    </source>
</evidence>
<keyword evidence="5" id="KW-0812">Transmembrane</keyword>
<keyword evidence="8" id="KW-1185">Reference proteome</keyword>
<dbReference type="GO" id="GO:0046920">
    <property type="term" value="F:alpha-(1-&gt;3)-fucosyltransferase activity"/>
    <property type="evidence" value="ECO:0007669"/>
    <property type="project" value="TreeGrafter"/>
</dbReference>
<dbReference type="AlphaFoldDB" id="W2SX51"/>
<protein>
    <recommendedName>
        <fullName evidence="5">Fucosyltransferase</fullName>
        <ecNumber evidence="5">2.4.1.-</ecNumber>
    </recommendedName>
</protein>